<evidence type="ECO:0000259" key="2">
    <source>
        <dbReference type="Pfam" id="PF07484"/>
    </source>
</evidence>
<dbReference type="PATRIC" id="fig|237258.4.peg.1474"/>
<keyword evidence="4" id="KW-1185">Reference proteome</keyword>
<dbReference type="Gene3D" id="3.90.1340.10">
    <property type="entry name" value="Phage tail collar domain"/>
    <property type="match status" value="1"/>
</dbReference>
<evidence type="ECO:0000313" key="3">
    <source>
        <dbReference type="EMBL" id="OEL12065.1"/>
    </source>
</evidence>
<organism evidence="3 4">
    <name type="scientific">Cloacibacterium normanense</name>
    <dbReference type="NCBI Taxonomy" id="237258"/>
    <lineage>
        <taxon>Bacteria</taxon>
        <taxon>Pseudomonadati</taxon>
        <taxon>Bacteroidota</taxon>
        <taxon>Flavobacteriia</taxon>
        <taxon>Flavobacteriales</taxon>
        <taxon>Weeksellaceae</taxon>
    </lineage>
</organism>
<dbReference type="AlphaFoldDB" id="A0A1E5UH38"/>
<feature type="signal peptide" evidence="1">
    <location>
        <begin position="1"/>
        <end position="20"/>
    </location>
</feature>
<dbReference type="Proteomes" id="UP000095601">
    <property type="component" value="Unassembled WGS sequence"/>
</dbReference>
<keyword evidence="1" id="KW-0732">Signal</keyword>
<name>A0A1E5UH38_9FLAO</name>
<dbReference type="RefSeq" id="WP_083250137.1">
    <property type="nucleotide sequence ID" value="NZ_CP034157.1"/>
</dbReference>
<feature type="chain" id="PRO_5009186971" evidence="1">
    <location>
        <begin position="21"/>
        <end position="194"/>
    </location>
</feature>
<dbReference type="InterPro" id="IPR037053">
    <property type="entry name" value="Phage_tail_collar_dom_sf"/>
</dbReference>
<evidence type="ECO:0000256" key="1">
    <source>
        <dbReference type="SAM" id="SignalP"/>
    </source>
</evidence>
<dbReference type="STRING" id="237258.SAMN04489756_106110"/>
<dbReference type="EMBL" id="MKGI01000012">
    <property type="protein sequence ID" value="OEL12065.1"/>
    <property type="molecule type" value="Genomic_DNA"/>
</dbReference>
<reference evidence="3 4" key="1">
    <citation type="submission" date="2016-09" db="EMBL/GenBank/DDBJ databases">
        <authorList>
            <person name="Capua I."/>
            <person name="De Benedictis P."/>
            <person name="Joannis T."/>
            <person name="Lombin L.H."/>
            <person name="Cattoli G."/>
        </authorList>
    </citation>
    <scope>NUCLEOTIDE SEQUENCE [LARGE SCALE GENOMIC DNA]</scope>
    <source>
        <strain evidence="3 4">NRS-1</strain>
    </source>
</reference>
<comment type="caution">
    <text evidence="3">The sequence shown here is derived from an EMBL/GenBank/DDBJ whole genome shotgun (WGS) entry which is preliminary data.</text>
</comment>
<sequence length="194" mass="20944">MKKILLFFVFVFFSSTSTMKAQVEPYIGQITIFPYNFEPRGWALCDGRLLPIAQNTALFSLLGTTYGGDGRTTFALPDLRGRIVVGIGNGPGLTPKTLGEMSGTETNTLLVTNLPPHNHAIKAVTSEGNQNSPTNNLPADTKTLDKEYSSATANTTMNPTMVGNTGNGTPVNNMQPYLSIGYYIALEGIYPSRN</sequence>
<feature type="domain" description="Phage tail collar" evidence="2">
    <location>
        <begin position="28"/>
        <end position="83"/>
    </location>
</feature>
<dbReference type="InterPro" id="IPR011083">
    <property type="entry name" value="Phage_tail_collar_dom"/>
</dbReference>
<dbReference type="SUPFAM" id="SSF88874">
    <property type="entry name" value="Receptor-binding domain of short tail fibre protein gp12"/>
    <property type="match status" value="1"/>
</dbReference>
<proteinExistence type="predicted"/>
<protein>
    <submittedName>
        <fullName evidence="3">Phage Tail Collar domain protein</fullName>
    </submittedName>
</protein>
<dbReference type="Pfam" id="PF07484">
    <property type="entry name" value="Collar"/>
    <property type="match status" value="1"/>
</dbReference>
<evidence type="ECO:0000313" key="4">
    <source>
        <dbReference type="Proteomes" id="UP000095601"/>
    </source>
</evidence>
<gene>
    <name evidence="3" type="ORF">BHF72_1523</name>
</gene>
<accession>A0A1E5UH38</accession>